<dbReference type="Pfam" id="PF13287">
    <property type="entry name" value="Fn3_assoc"/>
    <property type="match status" value="1"/>
</dbReference>
<dbReference type="Gene3D" id="3.40.50.850">
    <property type="entry name" value="Isochorismatase-like"/>
    <property type="match status" value="1"/>
</dbReference>
<organism evidence="2 3">
    <name type="scientific">Pontiella sulfatireligans</name>
    <dbReference type="NCBI Taxonomy" id="2750658"/>
    <lineage>
        <taxon>Bacteria</taxon>
        <taxon>Pseudomonadati</taxon>
        <taxon>Kiritimatiellota</taxon>
        <taxon>Kiritimatiellia</taxon>
        <taxon>Kiritimatiellales</taxon>
        <taxon>Pontiellaceae</taxon>
        <taxon>Pontiella</taxon>
    </lineage>
</organism>
<feature type="domain" description="Glycosyl hydrolase family 98 putative carbohydrate-binding module" evidence="1">
    <location>
        <begin position="356"/>
        <end position="514"/>
    </location>
</feature>
<dbReference type="EMBL" id="CAAHFH010000001">
    <property type="protein sequence ID" value="VGO19082.1"/>
    <property type="molecule type" value="Genomic_DNA"/>
</dbReference>
<evidence type="ECO:0000313" key="2">
    <source>
        <dbReference type="EMBL" id="VGO19082.1"/>
    </source>
</evidence>
<evidence type="ECO:0000313" key="3">
    <source>
        <dbReference type="Proteomes" id="UP000346198"/>
    </source>
</evidence>
<accession>A0A6C2UFU1</accession>
<dbReference type="Pfam" id="PF08305">
    <property type="entry name" value="NPCBM"/>
    <property type="match status" value="1"/>
</dbReference>
<dbReference type="SMART" id="SM00776">
    <property type="entry name" value="NPCBM"/>
    <property type="match status" value="1"/>
</dbReference>
<dbReference type="InterPro" id="IPR038637">
    <property type="entry name" value="NPCBM_sf"/>
</dbReference>
<dbReference type="Gene3D" id="2.60.120.1060">
    <property type="entry name" value="NPCBM/NEW2 domain"/>
    <property type="match status" value="1"/>
</dbReference>
<dbReference type="AlphaFoldDB" id="A0A6C2UFU1"/>
<dbReference type="InterPro" id="IPR013222">
    <property type="entry name" value="Glyco_hyd_98_carb-bd"/>
</dbReference>
<dbReference type="SUPFAM" id="SSF52499">
    <property type="entry name" value="Isochorismatase-like hydrolases"/>
    <property type="match status" value="1"/>
</dbReference>
<gene>
    <name evidence="2" type="ORF">SCARR_01138</name>
</gene>
<name>A0A6C2UFU1_9BACT</name>
<evidence type="ECO:0000259" key="1">
    <source>
        <dbReference type="SMART" id="SM00776"/>
    </source>
</evidence>
<dbReference type="InterPro" id="IPR008979">
    <property type="entry name" value="Galactose-bd-like_sf"/>
</dbReference>
<dbReference type="Proteomes" id="UP000346198">
    <property type="component" value="Unassembled WGS sequence"/>
</dbReference>
<reference evidence="2 3" key="1">
    <citation type="submission" date="2019-04" db="EMBL/GenBank/DDBJ databases">
        <authorList>
            <person name="Van Vliet M D."/>
        </authorList>
    </citation>
    <scope>NUCLEOTIDE SEQUENCE [LARGE SCALE GENOMIC DNA]</scope>
    <source>
        <strain evidence="2 3">F21</strain>
    </source>
</reference>
<dbReference type="InterPro" id="IPR036380">
    <property type="entry name" value="Isochorismatase-like_sf"/>
</dbReference>
<dbReference type="InterPro" id="IPR026876">
    <property type="entry name" value="Fn3_assoc_repeat"/>
</dbReference>
<dbReference type="SUPFAM" id="SSF49785">
    <property type="entry name" value="Galactose-binding domain-like"/>
    <property type="match status" value="1"/>
</dbReference>
<proteinExistence type="predicted"/>
<keyword evidence="3" id="KW-1185">Reference proteome</keyword>
<sequence length="515" mass="56955">MFALIFISGSVHGNESSKLIELELRTREGGQPIQKVRSVAADEIGVVVIDMWNHHWCNTACNRVGAMVPRMNDTFETARALGLKIFWAPTGAVGGYSGTIPREKAAAVKRHDAIKLREFHLAKSSGGLPVHCMCGSGIQCKRNYGWDSMHPDLIVREDDYVVCGAEELFSLCKENNVTTLIYAGVHANACVLGKPAAIRSLYELGIDCLVARDLVDAFTDPNSVENILHEAGTANIVADIERLNVPSINMGELMQNQNSAEAKSLTEFVRMAPWGVKERPYSFRGESAVVLSSPWLKNAEFFYTLDGSEPSPHSMRYDQPIVLSDTVELKAVAYRNGKPVSLISEGYYVSLSETPSVPDIHLSEVEREIKGRAVFNYEVINDLSFSGTPLTLRSDVYERGIGMRSPTSAYYPLKPEYKRFVASVGIDDRFLFEETEISPSERGRRVAMYPSLRFLVLIDGVEHASSPIMRVGSAPWGFDVEIPLGSRQITLSVISTGTPYPLEYGDWVNAGFIIQ</sequence>
<protein>
    <recommendedName>
        <fullName evidence="1">Glycosyl hydrolase family 98 putative carbohydrate-binding module domain-containing protein</fullName>
    </recommendedName>
</protein>